<dbReference type="AlphaFoldDB" id="C1FE80"/>
<accession>C1FE80</accession>
<dbReference type="Proteomes" id="UP000002009">
    <property type="component" value="Chromosome 1"/>
</dbReference>
<evidence type="ECO:0000313" key="2">
    <source>
        <dbReference type="Proteomes" id="UP000002009"/>
    </source>
</evidence>
<proteinExistence type="predicted"/>
<dbReference type="Gene3D" id="3.40.50.2060">
    <property type="match status" value="1"/>
</dbReference>
<dbReference type="InterPro" id="IPR036045">
    <property type="entry name" value="Sec1-like_sf"/>
</dbReference>
<protein>
    <submittedName>
        <fullName evidence="1">Uncharacterized protein</fullName>
    </submittedName>
</protein>
<dbReference type="SUPFAM" id="SSF56815">
    <property type="entry name" value="Sec1/munc18-like (SM) proteins"/>
    <property type="match status" value="1"/>
</dbReference>
<dbReference type="GeneID" id="8250580"/>
<name>C1FE80_MICCC</name>
<dbReference type="EMBL" id="CP001574">
    <property type="protein sequence ID" value="ACO68919.1"/>
    <property type="molecule type" value="Genomic_DNA"/>
</dbReference>
<dbReference type="InParanoid" id="C1FE80"/>
<dbReference type="KEGG" id="mis:MICPUN_55347"/>
<gene>
    <name evidence="1" type="ORF">MICPUN_55347</name>
</gene>
<evidence type="ECO:0000313" key="1">
    <source>
        <dbReference type="EMBL" id="ACO68919.1"/>
    </source>
</evidence>
<dbReference type="InterPro" id="IPR043154">
    <property type="entry name" value="Sec-1-like_dom1"/>
</dbReference>
<dbReference type="RefSeq" id="XP_002507661.1">
    <property type="nucleotide sequence ID" value="XM_002507615.1"/>
</dbReference>
<organism evidence="1 2">
    <name type="scientific">Micromonas commoda (strain RCC299 / NOUM17 / CCMP2709)</name>
    <name type="common">Picoplanktonic green alga</name>
    <dbReference type="NCBI Taxonomy" id="296587"/>
    <lineage>
        <taxon>Eukaryota</taxon>
        <taxon>Viridiplantae</taxon>
        <taxon>Chlorophyta</taxon>
        <taxon>Mamiellophyceae</taxon>
        <taxon>Mamiellales</taxon>
        <taxon>Mamiellaceae</taxon>
        <taxon>Micromonas</taxon>
    </lineage>
</organism>
<reference evidence="1 2" key="1">
    <citation type="journal article" date="2009" name="Science">
        <title>Green evolution and dynamic adaptations revealed by genomes of the marine picoeukaryotes Micromonas.</title>
        <authorList>
            <person name="Worden A.Z."/>
            <person name="Lee J.H."/>
            <person name="Mock T."/>
            <person name="Rouze P."/>
            <person name="Simmons M.P."/>
            <person name="Aerts A.L."/>
            <person name="Allen A.E."/>
            <person name="Cuvelier M.L."/>
            <person name="Derelle E."/>
            <person name="Everett M.V."/>
            <person name="Foulon E."/>
            <person name="Grimwood J."/>
            <person name="Gundlach H."/>
            <person name="Henrissat B."/>
            <person name="Napoli C."/>
            <person name="McDonald S.M."/>
            <person name="Parker M.S."/>
            <person name="Rombauts S."/>
            <person name="Salamov A."/>
            <person name="Von Dassow P."/>
            <person name="Badger J.H."/>
            <person name="Coutinho P.M."/>
            <person name="Demir E."/>
            <person name="Dubchak I."/>
            <person name="Gentemann C."/>
            <person name="Eikrem W."/>
            <person name="Gready J.E."/>
            <person name="John U."/>
            <person name="Lanier W."/>
            <person name="Lindquist E.A."/>
            <person name="Lucas S."/>
            <person name="Mayer K.F."/>
            <person name="Moreau H."/>
            <person name="Not F."/>
            <person name="Otillar R."/>
            <person name="Panaud O."/>
            <person name="Pangilinan J."/>
            <person name="Paulsen I."/>
            <person name="Piegu B."/>
            <person name="Poliakov A."/>
            <person name="Robbens S."/>
            <person name="Schmutz J."/>
            <person name="Toulza E."/>
            <person name="Wyss T."/>
            <person name="Zelensky A."/>
            <person name="Zhou K."/>
            <person name="Armbrust E.V."/>
            <person name="Bhattacharya D."/>
            <person name="Goodenough U.W."/>
            <person name="Van de Peer Y."/>
            <person name="Grigoriev I.V."/>
        </authorList>
    </citation>
    <scope>NUCLEOTIDE SEQUENCE [LARGE SCALE GENOMIC DNA]</scope>
    <source>
        <strain evidence="2">RCC299 / NOUM17</strain>
    </source>
</reference>
<keyword evidence="2" id="KW-1185">Reference proteome</keyword>
<sequence length="108" mass="12582">MQHLKVNICHRTPTVLCPSDYSVHPIQALCFVRPIEENITIIIDYMKRQTFGGYYILISHHFFSAVSKVFSHIVKETLLQRLAERDEKDAIFLVQERGVFLKEVALHV</sequence>